<sequence length="263" mass="29170">MTRLLSLRAGAAVAIALTAVAAHAGRDCDSKPLTTDTLDRGLQLAQRTARYLDSTGARVAVLARAGQDLSRYGLRYSHLGFAYRETGSGVWRVVHKLNHCDSAQADLYRQGLGQFFLDDLHRYEAGVVLLAPALQERLLPLLQDPSQLARLHTPAYNMLAYPWSGRYQQSNQWAIETLAFAADTGADSRERAQAWLRLKDYRPTQLRLGTFTRLGARATRANIAFDDHPGSQRYSGRIETVTVDSVFEWLPRAGLGTRVATVD</sequence>
<dbReference type="EMBL" id="CP011371">
    <property type="protein sequence ID" value="AKJ32121.1"/>
    <property type="molecule type" value="Genomic_DNA"/>
</dbReference>
<reference evidence="2 3" key="1">
    <citation type="submission" date="2015-05" db="EMBL/GenBank/DDBJ databases">
        <authorList>
            <person name="Tang B."/>
            <person name="Yu Y."/>
        </authorList>
    </citation>
    <scope>NUCLEOTIDE SEQUENCE [LARGE SCALE GENOMIC DNA]</scope>
    <source>
        <strain evidence="2 3">DSM 7029</strain>
    </source>
</reference>
<dbReference type="KEGG" id="pbh:AAW51_5430"/>
<name>A0A0G3BXL7_9BURK</name>
<dbReference type="RefSeq" id="WP_047197104.1">
    <property type="nucleotide sequence ID" value="NZ_CP011371.1"/>
</dbReference>
<dbReference type="AlphaFoldDB" id="A0A0G3BXL7"/>
<dbReference type="Proteomes" id="UP000035352">
    <property type="component" value="Chromosome"/>
</dbReference>
<evidence type="ECO:0000313" key="2">
    <source>
        <dbReference type="EMBL" id="AKJ32121.1"/>
    </source>
</evidence>
<dbReference type="PATRIC" id="fig|413882.6.peg.5679"/>
<keyword evidence="1" id="KW-0732">Signal</keyword>
<dbReference type="PIRSF" id="PIRSF028477">
    <property type="entry name" value="UCP028477"/>
    <property type="match status" value="1"/>
</dbReference>
<dbReference type="STRING" id="413882.AAW51_5430"/>
<protein>
    <submittedName>
        <fullName evidence="2">Membrane protein</fullName>
    </submittedName>
</protein>
<dbReference type="InterPro" id="IPR014547">
    <property type="entry name" value="UCP028477"/>
</dbReference>
<accession>A0A0G3BXL7</accession>
<evidence type="ECO:0000256" key="1">
    <source>
        <dbReference type="SAM" id="SignalP"/>
    </source>
</evidence>
<feature type="chain" id="PRO_5002552081" evidence="1">
    <location>
        <begin position="25"/>
        <end position="263"/>
    </location>
</feature>
<gene>
    <name evidence="2" type="ORF">AAW51_5430</name>
</gene>
<keyword evidence="3" id="KW-1185">Reference proteome</keyword>
<organism evidence="2 3">
    <name type="scientific">Caldimonas brevitalea</name>
    <dbReference type="NCBI Taxonomy" id="413882"/>
    <lineage>
        <taxon>Bacteria</taxon>
        <taxon>Pseudomonadati</taxon>
        <taxon>Pseudomonadota</taxon>
        <taxon>Betaproteobacteria</taxon>
        <taxon>Burkholderiales</taxon>
        <taxon>Sphaerotilaceae</taxon>
        <taxon>Caldimonas</taxon>
    </lineage>
</organism>
<proteinExistence type="predicted"/>
<evidence type="ECO:0000313" key="3">
    <source>
        <dbReference type="Proteomes" id="UP000035352"/>
    </source>
</evidence>
<feature type="signal peptide" evidence="1">
    <location>
        <begin position="1"/>
        <end position="24"/>
    </location>
</feature>
<dbReference type="Pfam" id="PF09916">
    <property type="entry name" value="DUF2145"/>
    <property type="match status" value="1"/>
</dbReference>
<dbReference type="OrthoDB" id="9000139at2"/>